<protein>
    <submittedName>
        <fullName evidence="3">Uncharacterized protein</fullName>
    </submittedName>
</protein>
<feature type="transmembrane region" description="Helical" evidence="2">
    <location>
        <begin position="250"/>
        <end position="272"/>
    </location>
</feature>
<feature type="transmembrane region" description="Helical" evidence="2">
    <location>
        <begin position="112"/>
        <end position="132"/>
    </location>
</feature>
<dbReference type="Pfam" id="PF01177">
    <property type="entry name" value="Asp_Glu_race"/>
    <property type="match status" value="1"/>
</dbReference>
<evidence type="ECO:0000313" key="4">
    <source>
        <dbReference type="Proteomes" id="UP000664534"/>
    </source>
</evidence>
<dbReference type="PANTHER" id="PTHR28047">
    <property type="entry name" value="PROTEIN DCG1"/>
    <property type="match status" value="1"/>
</dbReference>
<dbReference type="GO" id="GO:0047661">
    <property type="term" value="F:amino-acid racemase activity"/>
    <property type="evidence" value="ECO:0007669"/>
    <property type="project" value="InterPro"/>
</dbReference>
<name>A0A8H3FCH4_9LECA</name>
<gene>
    <name evidence="3" type="ORF">IMSHALPRED_004269</name>
</gene>
<comment type="similarity">
    <text evidence="1">Belongs to the HyuE racemase family.</text>
</comment>
<dbReference type="InterPro" id="IPR015942">
    <property type="entry name" value="Asp/Glu/hydantoin_racemase"/>
</dbReference>
<dbReference type="PANTHER" id="PTHR28047:SF5">
    <property type="entry name" value="PROTEIN DCG1"/>
    <property type="match status" value="1"/>
</dbReference>
<dbReference type="InterPro" id="IPR052186">
    <property type="entry name" value="Hydantoin_racemase-like"/>
</dbReference>
<keyword evidence="4" id="KW-1185">Reference proteome</keyword>
<proteinExistence type="inferred from homology"/>
<sequence length="293" mass="30921">MAPIKILIINPNTNQSMTDSLRAPIESLAYNNTTYTYHTSPLTTSAPSAPSSINSPHDALLSATCTLPSLLPLLDSHDAFLVCCYSPHPLVGMLEERMVGDGMGKDGMRKPVLGIFEASVWVGVMLVGGMGMGMGMGKNDMGGNEGDQGEIGKKKGKWGIISTGEGWKGVLGRAVRGMMGVGVERDATGVGSDDADASGKEEWQAGSFAGVECCGVDAGALHEGEAGDVEARVKAAVGRLVRKAKGEVRVVVLVRICIFEICAFFIIFFAFCKRGIGTFIGSRDISEDGLRVR</sequence>
<comment type="caution">
    <text evidence="3">The sequence shown here is derived from an EMBL/GenBank/DDBJ whole genome shotgun (WGS) entry which is preliminary data.</text>
</comment>
<dbReference type="Gene3D" id="3.40.50.12500">
    <property type="match status" value="1"/>
</dbReference>
<evidence type="ECO:0000256" key="1">
    <source>
        <dbReference type="ARBA" id="ARBA00038414"/>
    </source>
</evidence>
<evidence type="ECO:0000256" key="2">
    <source>
        <dbReference type="SAM" id="Phobius"/>
    </source>
</evidence>
<accession>A0A8H3FCH4</accession>
<keyword evidence="2" id="KW-0472">Membrane</keyword>
<keyword evidence="2" id="KW-0812">Transmembrane</keyword>
<organism evidence="3 4">
    <name type="scientific">Imshaugia aleurites</name>
    <dbReference type="NCBI Taxonomy" id="172621"/>
    <lineage>
        <taxon>Eukaryota</taxon>
        <taxon>Fungi</taxon>
        <taxon>Dikarya</taxon>
        <taxon>Ascomycota</taxon>
        <taxon>Pezizomycotina</taxon>
        <taxon>Lecanoromycetes</taxon>
        <taxon>OSLEUM clade</taxon>
        <taxon>Lecanoromycetidae</taxon>
        <taxon>Lecanorales</taxon>
        <taxon>Lecanorineae</taxon>
        <taxon>Parmeliaceae</taxon>
        <taxon>Imshaugia</taxon>
    </lineage>
</organism>
<dbReference type="Proteomes" id="UP000664534">
    <property type="component" value="Unassembled WGS sequence"/>
</dbReference>
<dbReference type="EMBL" id="CAJPDT010000020">
    <property type="protein sequence ID" value="CAF9918291.1"/>
    <property type="molecule type" value="Genomic_DNA"/>
</dbReference>
<dbReference type="AlphaFoldDB" id="A0A8H3FCH4"/>
<reference evidence="3" key="1">
    <citation type="submission" date="2021-03" db="EMBL/GenBank/DDBJ databases">
        <authorList>
            <person name="Tagirdzhanova G."/>
        </authorList>
    </citation>
    <scope>NUCLEOTIDE SEQUENCE</scope>
</reference>
<evidence type="ECO:0000313" key="3">
    <source>
        <dbReference type="EMBL" id="CAF9918291.1"/>
    </source>
</evidence>
<dbReference type="OrthoDB" id="412018at2759"/>
<dbReference type="InterPro" id="IPR053714">
    <property type="entry name" value="Iso_Racemase_Enz_sf"/>
</dbReference>
<keyword evidence="2" id="KW-1133">Transmembrane helix</keyword>